<dbReference type="GO" id="GO:0071945">
    <property type="term" value="P:regulation of bacterial-type flagellum-dependent cell motility by regulation of motor speed"/>
    <property type="evidence" value="ECO:0007669"/>
    <property type="project" value="UniProtKB-UniRule"/>
</dbReference>
<dbReference type="InterPro" id="IPR009875">
    <property type="entry name" value="PilZ_domain"/>
</dbReference>
<dbReference type="RefSeq" id="WP_137735663.1">
    <property type="nucleotide sequence ID" value="NZ_BJCL01000022.1"/>
</dbReference>
<evidence type="ECO:0000259" key="7">
    <source>
        <dbReference type="Pfam" id="PF07317"/>
    </source>
</evidence>
<dbReference type="GO" id="GO:0071973">
    <property type="term" value="P:bacterial-type flagellum-dependent cell motility"/>
    <property type="evidence" value="ECO:0007669"/>
    <property type="project" value="UniProtKB-UniRule"/>
</dbReference>
<feature type="region of interest" description="Disordered" evidence="5">
    <location>
        <begin position="1"/>
        <end position="23"/>
    </location>
</feature>
<evidence type="ECO:0000256" key="2">
    <source>
        <dbReference type="ARBA" id="ARBA00022741"/>
    </source>
</evidence>
<dbReference type="AlphaFoldDB" id="A0A480AX91"/>
<dbReference type="SUPFAM" id="SSF141371">
    <property type="entry name" value="PilZ domain-like"/>
    <property type="match status" value="1"/>
</dbReference>
<comment type="function">
    <text evidence="4">Acts as a flagellar brake, regulating swimming and swarming in a bis-(3'-5') cyclic diguanylic acid (c-di-GMP)-dependent manner. Binds 1 c-di-GMP dimer per subunit. Increasing levels of c-di-GMP lead to decreased motility.</text>
</comment>
<comment type="subcellular location">
    <subcellularLocation>
        <location evidence="4">Bacterial flagellum basal body</location>
    </subcellularLocation>
</comment>
<name>A0A480AX91_9BURK</name>
<dbReference type="Gene3D" id="2.30.110.10">
    <property type="entry name" value="Electron Transport, Fmn-binding Protein, Chain A"/>
    <property type="match status" value="1"/>
</dbReference>
<evidence type="ECO:0000259" key="6">
    <source>
        <dbReference type="Pfam" id="PF07238"/>
    </source>
</evidence>
<protein>
    <recommendedName>
        <fullName evidence="4">Flagellar brake protein YcgR</fullName>
    </recommendedName>
    <alternativeName>
        <fullName evidence="4">Cyclic di-GMP binding protein YcgR</fullName>
    </alternativeName>
</protein>
<evidence type="ECO:0000313" key="8">
    <source>
        <dbReference type="EMBL" id="GCL65963.1"/>
    </source>
</evidence>
<comment type="caution">
    <text evidence="8">The sequence shown here is derived from an EMBL/GenBank/DDBJ whole genome shotgun (WGS) entry which is preliminary data.</text>
</comment>
<dbReference type="InterPro" id="IPR023787">
    <property type="entry name" value="T3SS_YcgR"/>
</dbReference>
<reference evidence="9" key="1">
    <citation type="submission" date="2019-03" db="EMBL/GenBank/DDBJ databases">
        <title>Aquabacterium pictum sp.nov., the first bacteriochlorophyll a-containing freshwater bacterium in the genus Aquabacterium of the class Betaproteobacteria.</title>
        <authorList>
            <person name="Hirose S."/>
            <person name="Tank M."/>
            <person name="Hara E."/>
            <person name="Tamaki H."/>
            <person name="Takaichi S."/>
            <person name="Haruta S."/>
            <person name="Hanada S."/>
        </authorList>
    </citation>
    <scope>NUCLEOTIDE SEQUENCE [LARGE SCALE GENOMIC DNA]</scope>
    <source>
        <strain evidence="9">W35</strain>
    </source>
</reference>
<accession>A0A480AX91</accession>
<dbReference type="Pfam" id="PF07317">
    <property type="entry name" value="PilZN"/>
    <property type="match status" value="1"/>
</dbReference>
<feature type="domain" description="PilZ" evidence="6">
    <location>
        <begin position="130"/>
        <end position="242"/>
    </location>
</feature>
<evidence type="ECO:0000256" key="4">
    <source>
        <dbReference type="HAMAP-Rule" id="MF_01457"/>
    </source>
</evidence>
<dbReference type="InterPro" id="IPR009926">
    <property type="entry name" value="T3SS_YcgR_PilZN"/>
</dbReference>
<keyword evidence="2 4" id="KW-0547">Nucleotide-binding</keyword>
<dbReference type="OrthoDB" id="5572581at2"/>
<sequence length="254" mass="27722">MAFLDTQPAPLGDDPGNDPYAEFRSSHPREVLALLRELRDSSTPVALSSPSGVGLGATVWTVDGDRGRIAFDVEPGDPQLPGLVEANELTAVAYLDSVKLQFDLQGLVLVRSPRATALQGRLPACVYRFQRRAAFRVRTLERGAPVARLRHPSLPDMPLALRILDISIGGCALMLPEDVPPLPPGLEMGGVVLDLDTDTLLDVTLRIQHATSVHGKVNGLRLGCELLRLDSGSQRTLQRYIDQTQKRRRLLSLD</sequence>
<keyword evidence="3 4" id="KW-0975">Bacterial flagellum</keyword>
<evidence type="ECO:0000256" key="1">
    <source>
        <dbReference type="ARBA" id="ARBA00022636"/>
    </source>
</evidence>
<dbReference type="EMBL" id="BJCL01000022">
    <property type="protein sequence ID" value="GCL65963.1"/>
    <property type="molecule type" value="Genomic_DNA"/>
</dbReference>
<dbReference type="InterPro" id="IPR012349">
    <property type="entry name" value="Split_barrel_FMN-bd"/>
</dbReference>
<dbReference type="GO" id="GO:0035438">
    <property type="term" value="F:cyclic-di-GMP binding"/>
    <property type="evidence" value="ECO:0007669"/>
    <property type="project" value="UniProtKB-UniRule"/>
</dbReference>
<keyword evidence="1 4" id="KW-0973">c-di-GMP</keyword>
<comment type="similarity">
    <text evidence="4">Belongs to the YcgR family.</text>
</comment>
<evidence type="ECO:0000256" key="3">
    <source>
        <dbReference type="ARBA" id="ARBA00023143"/>
    </source>
</evidence>
<feature type="domain" description="Type III secretion system flagellar brake protein YcgR PilZN" evidence="7">
    <location>
        <begin position="23"/>
        <end position="128"/>
    </location>
</feature>
<keyword evidence="9" id="KW-1185">Reference proteome</keyword>
<evidence type="ECO:0000313" key="9">
    <source>
        <dbReference type="Proteomes" id="UP000301751"/>
    </source>
</evidence>
<dbReference type="Gene3D" id="2.40.10.220">
    <property type="entry name" value="predicted glycosyltransferase like domains"/>
    <property type="match status" value="1"/>
</dbReference>
<organism evidence="8 9">
    <name type="scientific">Pseudaquabacterium pictum</name>
    <dbReference type="NCBI Taxonomy" id="2315236"/>
    <lineage>
        <taxon>Bacteria</taxon>
        <taxon>Pseudomonadati</taxon>
        <taxon>Pseudomonadota</taxon>
        <taxon>Betaproteobacteria</taxon>
        <taxon>Burkholderiales</taxon>
        <taxon>Sphaerotilaceae</taxon>
        <taxon>Pseudaquabacterium</taxon>
    </lineage>
</organism>
<dbReference type="Proteomes" id="UP000301751">
    <property type="component" value="Unassembled WGS sequence"/>
</dbReference>
<dbReference type="GO" id="GO:0009425">
    <property type="term" value="C:bacterial-type flagellum basal body"/>
    <property type="evidence" value="ECO:0007669"/>
    <property type="project" value="UniProtKB-SubCell"/>
</dbReference>
<dbReference type="Pfam" id="PF07238">
    <property type="entry name" value="PilZ"/>
    <property type="match status" value="1"/>
</dbReference>
<proteinExistence type="inferred from homology"/>
<gene>
    <name evidence="4" type="primary">ycgR</name>
    <name evidence="8" type="ORF">AQPW35_50440</name>
</gene>
<dbReference type="HAMAP" id="MF_01457">
    <property type="entry name" value="YcgR"/>
    <property type="match status" value="1"/>
</dbReference>
<comment type="subunit">
    <text evidence="4">Monomer. Interacts with the flagellar basal bodies.</text>
</comment>
<evidence type="ECO:0000256" key="5">
    <source>
        <dbReference type="SAM" id="MobiDB-lite"/>
    </source>
</evidence>